<evidence type="ECO:0000256" key="1">
    <source>
        <dbReference type="SAM" id="MobiDB-lite"/>
    </source>
</evidence>
<gene>
    <name evidence="2" type="ORF">SEMRO_1220_G253480.1</name>
</gene>
<dbReference type="Proteomes" id="UP001153069">
    <property type="component" value="Unassembled WGS sequence"/>
</dbReference>
<evidence type="ECO:0000313" key="3">
    <source>
        <dbReference type="Proteomes" id="UP001153069"/>
    </source>
</evidence>
<organism evidence="2 3">
    <name type="scientific">Seminavis robusta</name>
    <dbReference type="NCBI Taxonomy" id="568900"/>
    <lineage>
        <taxon>Eukaryota</taxon>
        <taxon>Sar</taxon>
        <taxon>Stramenopiles</taxon>
        <taxon>Ochrophyta</taxon>
        <taxon>Bacillariophyta</taxon>
        <taxon>Bacillariophyceae</taxon>
        <taxon>Bacillariophycidae</taxon>
        <taxon>Naviculales</taxon>
        <taxon>Naviculaceae</taxon>
        <taxon>Seminavis</taxon>
    </lineage>
</organism>
<evidence type="ECO:0000313" key="2">
    <source>
        <dbReference type="EMBL" id="CAB9521659.1"/>
    </source>
</evidence>
<proteinExistence type="predicted"/>
<accession>A0A9N8EMI9</accession>
<dbReference type="AlphaFoldDB" id="A0A9N8EMI9"/>
<comment type="caution">
    <text evidence="2">The sequence shown here is derived from an EMBL/GenBank/DDBJ whole genome shotgun (WGS) entry which is preliminary data.</text>
</comment>
<sequence length="145" mass="16122">MPKDNGELTAAEKHEAARAFALSGTLSKFQRAKQRKKALEAAITTAKAPPPARASSKAKAPKPQKRKQNKNDKNSWPQVQQSDWQYVYIAKGPFAGRFGYYDDQEEDSAVIYFGAPLLGEGPYCVPLEDLRVPPKSYCKDSYTPI</sequence>
<feature type="compositionally biased region" description="Basic residues" evidence="1">
    <location>
        <begin position="59"/>
        <end position="68"/>
    </location>
</feature>
<name>A0A9N8EMI9_9STRA</name>
<keyword evidence="3" id="KW-1185">Reference proteome</keyword>
<protein>
    <submittedName>
        <fullName evidence="2">Uncharacterized protein</fullName>
    </submittedName>
</protein>
<feature type="region of interest" description="Disordered" evidence="1">
    <location>
        <begin position="38"/>
        <end position="79"/>
    </location>
</feature>
<dbReference type="EMBL" id="CAICTM010001218">
    <property type="protein sequence ID" value="CAB9521659.1"/>
    <property type="molecule type" value="Genomic_DNA"/>
</dbReference>
<reference evidence="2" key="1">
    <citation type="submission" date="2020-06" db="EMBL/GenBank/DDBJ databases">
        <authorList>
            <consortium name="Plant Systems Biology data submission"/>
        </authorList>
    </citation>
    <scope>NUCLEOTIDE SEQUENCE</scope>
    <source>
        <strain evidence="2">D6</strain>
    </source>
</reference>